<dbReference type="GO" id="GO:0055085">
    <property type="term" value="P:transmembrane transport"/>
    <property type="evidence" value="ECO:0007669"/>
    <property type="project" value="InterPro"/>
</dbReference>
<dbReference type="InterPro" id="IPR004338">
    <property type="entry name" value="NqrB/RnfD"/>
</dbReference>
<dbReference type="KEGG" id="arac:E0W69_019920"/>
<dbReference type="GO" id="GO:0005886">
    <property type="term" value="C:plasma membrane"/>
    <property type="evidence" value="ECO:0007669"/>
    <property type="project" value="TreeGrafter"/>
</dbReference>
<evidence type="ECO:0000256" key="3">
    <source>
        <dbReference type="ARBA" id="ARBA00022630"/>
    </source>
</evidence>
<feature type="transmembrane region" description="Helical" evidence="9">
    <location>
        <begin position="312"/>
        <end position="331"/>
    </location>
</feature>
<feature type="transmembrane region" description="Helical" evidence="9">
    <location>
        <begin position="46"/>
        <end position="68"/>
    </location>
</feature>
<evidence type="ECO:0000256" key="9">
    <source>
        <dbReference type="SAM" id="Phobius"/>
    </source>
</evidence>
<dbReference type="Proteomes" id="UP000292424">
    <property type="component" value="Chromosome"/>
</dbReference>
<feature type="transmembrane region" description="Helical" evidence="9">
    <location>
        <begin position="177"/>
        <end position="197"/>
    </location>
</feature>
<evidence type="ECO:0000256" key="1">
    <source>
        <dbReference type="ARBA" id="ARBA00022448"/>
    </source>
</evidence>
<keyword evidence="1" id="KW-0813">Transport</keyword>
<name>A0A5P2G5K8_9BACT</name>
<feature type="transmembrane region" description="Helical" evidence="9">
    <location>
        <begin position="80"/>
        <end position="109"/>
    </location>
</feature>
<proteinExistence type="predicted"/>
<evidence type="ECO:0000313" key="11">
    <source>
        <dbReference type="Proteomes" id="UP000292424"/>
    </source>
</evidence>
<keyword evidence="11" id="KW-1185">Reference proteome</keyword>
<evidence type="ECO:0000256" key="7">
    <source>
        <dbReference type="ARBA" id="ARBA00022989"/>
    </source>
</evidence>
<dbReference type="AlphaFoldDB" id="A0A5P2G5K8"/>
<dbReference type="RefSeq" id="WP_131331798.1">
    <property type="nucleotide sequence ID" value="NZ_CP044016.1"/>
</dbReference>
<protein>
    <submittedName>
        <fullName evidence="10">RnfABCDGE type electron transport complex subunit D</fullName>
    </submittedName>
</protein>
<keyword evidence="5 9" id="KW-0812">Transmembrane</keyword>
<evidence type="ECO:0000256" key="8">
    <source>
        <dbReference type="ARBA" id="ARBA00023136"/>
    </source>
</evidence>
<dbReference type="OrthoDB" id="9776359at2"/>
<evidence type="ECO:0000256" key="2">
    <source>
        <dbReference type="ARBA" id="ARBA00022553"/>
    </source>
</evidence>
<gene>
    <name evidence="10" type="ORF">E0W69_019920</name>
</gene>
<reference evidence="10 11" key="1">
    <citation type="submission" date="2019-09" db="EMBL/GenBank/DDBJ databases">
        <title>Complete genome sequence of Arachidicoccus sp. B3-10 isolated from apple orchard soil.</title>
        <authorList>
            <person name="Kim H.S."/>
            <person name="Han K.-I."/>
            <person name="Suh M.K."/>
            <person name="Lee K.C."/>
            <person name="Eom M.K."/>
            <person name="Kim J.-S."/>
            <person name="Kang S.W."/>
            <person name="Sin Y."/>
            <person name="Lee J.-S."/>
        </authorList>
    </citation>
    <scope>NUCLEOTIDE SEQUENCE [LARGE SCALE GENOMIC DNA]</scope>
    <source>
        <strain evidence="10 11">B3-10</strain>
    </source>
</reference>
<evidence type="ECO:0000256" key="6">
    <source>
        <dbReference type="ARBA" id="ARBA00022967"/>
    </source>
</evidence>
<dbReference type="PANTHER" id="PTHR30578">
    <property type="entry name" value="ELECTRON TRANSPORT COMPLEX PROTEIN RNFD"/>
    <property type="match status" value="1"/>
</dbReference>
<keyword evidence="6" id="KW-1278">Translocase</keyword>
<evidence type="ECO:0000313" key="10">
    <source>
        <dbReference type="EMBL" id="QES90815.1"/>
    </source>
</evidence>
<feature type="transmembrane region" description="Helical" evidence="9">
    <location>
        <begin position="251"/>
        <end position="267"/>
    </location>
</feature>
<dbReference type="Pfam" id="PF03116">
    <property type="entry name" value="NQR2_RnfD_RnfE"/>
    <property type="match status" value="1"/>
</dbReference>
<feature type="transmembrane region" description="Helical" evidence="9">
    <location>
        <begin position="21"/>
        <end position="40"/>
    </location>
</feature>
<feature type="transmembrane region" description="Helical" evidence="9">
    <location>
        <begin position="337"/>
        <end position="352"/>
    </location>
</feature>
<keyword evidence="7 9" id="KW-1133">Transmembrane helix</keyword>
<dbReference type="EMBL" id="CP044016">
    <property type="protein sequence ID" value="QES90815.1"/>
    <property type="molecule type" value="Genomic_DNA"/>
</dbReference>
<keyword evidence="4" id="KW-0288">FMN</keyword>
<accession>A0A5P2G5K8</accession>
<keyword evidence="2" id="KW-0597">Phosphoprotein</keyword>
<keyword evidence="3" id="KW-0285">Flavoprotein</keyword>
<feature type="transmembrane region" description="Helical" evidence="9">
    <location>
        <begin position="209"/>
        <end position="239"/>
    </location>
</feature>
<sequence>MLNATYLNTAPFIRHKSTANIVMMDVIIALLPMIIFAYLAHGWWSLTIILLCIVTSLLTDLIGSCLLLNKTTTIFDGSSIITGILLSFTLSPFTNWGVVVFGSFCAILFGKILWGGLGKNLINPALLGREFMSAFFPDDMNSSSLWSGKNYVNVDTQHFFENIPINKTLQSIIYKPYGAIGEYSVLFLVLGGLYLIIRKRISWHIPLCLALCFTALNLIFPISENIAFGGIVLGAIYMATDMPSSPVTNSGKAYYGCLIGIVAFILLKDKISHEYMSFSIILLNIFSRKINDIFTPRPWSKKLDYQSRFNNISNLTIQILITTLAVMSLFYFKLTQWAVYLFIVYIILQFTNKSQREIDQTI</sequence>
<dbReference type="PANTHER" id="PTHR30578:SF0">
    <property type="entry name" value="ION-TRANSLOCATING OXIDOREDUCTASE COMPLEX SUBUNIT D"/>
    <property type="match status" value="1"/>
</dbReference>
<organism evidence="10 11">
    <name type="scientific">Rhizosphaericola mali</name>
    <dbReference type="NCBI Taxonomy" id="2545455"/>
    <lineage>
        <taxon>Bacteria</taxon>
        <taxon>Pseudomonadati</taxon>
        <taxon>Bacteroidota</taxon>
        <taxon>Chitinophagia</taxon>
        <taxon>Chitinophagales</taxon>
        <taxon>Chitinophagaceae</taxon>
        <taxon>Rhizosphaericola</taxon>
    </lineage>
</organism>
<evidence type="ECO:0000256" key="5">
    <source>
        <dbReference type="ARBA" id="ARBA00022692"/>
    </source>
</evidence>
<evidence type="ECO:0000256" key="4">
    <source>
        <dbReference type="ARBA" id="ARBA00022643"/>
    </source>
</evidence>
<keyword evidence="8 9" id="KW-0472">Membrane</keyword>